<sequence>MKMNPKVLQLPPMVSFPDKDWCHSISDEEWEVYFNSWIFLAEAHLSNSDFLKISTRDSSVKNFIVSYVTQTALLDELFFSKFSEKLELLRKICFCICYKLLELKIPPPELTCWDFLADASKVFGRINGKKLVKLVNEENHSCYETTLTQLKALLIKELNTGIKGNLVKLESNLKRSNYLHSVSPEAAQFLMAGSDYADALISCYKIMNPPLRRIILSNMYICLIGLTRGETPMISALLDQLYLLKEAAEAHSTGPLNANDSLVSELVTATPILRSIKQRIKETGSGLKRAESILSSLEKFRKSSRNANSQSFTKSKKTRKPQNIMPDNQSIVNDQVDFDQIVLISQIQDLFPDLESDFVVKLLVEYDNNVEVITSHLLENSIAAHPGQLNASETRIDRQELASYQNATMNQSSYQRSTRRNIYDGDDLDQLAVDPSRLHYGRRNDPRTAEMLLNDRALAPSKATIFNTLAAFNLDDDERDDTYDISDVGGLVESANLGDNLEGSFTRASSSKISPSSTDEILFRAYKANAQLFQRDAATRRGEPRKKLKQQVALTDQVIEGWAIMLPRNPQLLLQLEAGYDKPSDIERIVKEPAWKVKEDSQSLEHRPQNENGFNLNSNEAQERGSRNRSDVSGAPGEKRTERARRGKEVDKGSRANHNRRDQRARKMARGGFPS</sequence>
<feature type="compositionally biased region" description="Basic and acidic residues" evidence="1">
    <location>
        <begin position="647"/>
        <end position="662"/>
    </location>
</feature>
<evidence type="ECO:0000259" key="2">
    <source>
        <dbReference type="PROSITE" id="PS51140"/>
    </source>
</evidence>
<feature type="region of interest" description="Disordered" evidence="1">
    <location>
        <begin position="597"/>
        <end position="675"/>
    </location>
</feature>
<reference evidence="3" key="1">
    <citation type="submission" date="2020-10" db="EMBL/GenBank/DDBJ databases">
        <authorList>
            <person name="Muller C M."/>
        </authorList>
    </citation>
    <scope>NUCLEOTIDE SEQUENCE</scope>
    <source>
        <strain evidence="3">THUN-12</strain>
    </source>
</reference>
<evidence type="ECO:0000313" key="3">
    <source>
        <dbReference type="EMBL" id="CAD6501301.1"/>
    </source>
</evidence>
<proteinExistence type="predicted"/>
<gene>
    <name evidence="3" type="ORF">BGTH12_LOCUS2659</name>
</gene>
<feature type="domain" description="CUE" evidence="2">
    <location>
        <begin position="339"/>
        <end position="382"/>
    </location>
</feature>
<dbReference type="InterPro" id="IPR041800">
    <property type="entry name" value="ASCC2_CUE"/>
</dbReference>
<protein>
    <submittedName>
        <fullName evidence="3">BgTH12-01553</fullName>
    </submittedName>
</protein>
<feature type="compositionally biased region" description="Basic and acidic residues" evidence="1">
    <location>
        <begin position="597"/>
        <end position="609"/>
    </location>
</feature>
<dbReference type="Pfam" id="PF02845">
    <property type="entry name" value="CUE"/>
    <property type="match status" value="1"/>
</dbReference>
<evidence type="ECO:0000313" key="4">
    <source>
        <dbReference type="Proteomes" id="UP000683417"/>
    </source>
</evidence>
<dbReference type="PANTHER" id="PTHR21494">
    <property type="entry name" value="ACTIVATING SIGNAL COINTEGRATOR 1 COMPLEX SUBUNIT 2 ASC-1 COMPLEX SUBUNIT P100"/>
    <property type="match status" value="1"/>
</dbReference>
<dbReference type="EMBL" id="CAJHIT010000005">
    <property type="protein sequence ID" value="CAD6501301.1"/>
    <property type="molecule type" value="Genomic_DNA"/>
</dbReference>
<feature type="compositionally biased region" description="Polar residues" evidence="1">
    <location>
        <begin position="610"/>
        <end position="620"/>
    </location>
</feature>
<dbReference type="Proteomes" id="UP000683417">
    <property type="component" value="Unassembled WGS sequence"/>
</dbReference>
<feature type="region of interest" description="Disordered" evidence="1">
    <location>
        <begin position="302"/>
        <end position="329"/>
    </location>
</feature>
<organism evidence="3 4">
    <name type="scientific">Blumeria graminis f. sp. triticale</name>
    <dbReference type="NCBI Taxonomy" id="1689686"/>
    <lineage>
        <taxon>Eukaryota</taxon>
        <taxon>Fungi</taxon>
        <taxon>Dikarya</taxon>
        <taxon>Ascomycota</taxon>
        <taxon>Pezizomycotina</taxon>
        <taxon>Leotiomycetes</taxon>
        <taxon>Erysiphales</taxon>
        <taxon>Erysiphaceae</taxon>
        <taxon>Blumeria</taxon>
    </lineage>
</organism>
<dbReference type="AlphaFoldDB" id="A0A9W4CZE4"/>
<dbReference type="InterPro" id="IPR003892">
    <property type="entry name" value="CUE"/>
</dbReference>
<accession>A0A9W4CZE4</accession>
<dbReference type="GO" id="GO:0043130">
    <property type="term" value="F:ubiquitin binding"/>
    <property type="evidence" value="ECO:0007669"/>
    <property type="project" value="InterPro"/>
</dbReference>
<feature type="compositionally biased region" description="Basic and acidic residues" evidence="1">
    <location>
        <begin position="621"/>
        <end position="630"/>
    </location>
</feature>
<dbReference type="PANTHER" id="PTHR21494:SF0">
    <property type="entry name" value="ACTIVATING SIGNAL COINTEGRATOR 1 COMPLEX SUBUNIT 2"/>
    <property type="match status" value="1"/>
</dbReference>
<name>A0A9W4CZE4_BLUGR</name>
<comment type="caution">
    <text evidence="3">The sequence shown here is derived from an EMBL/GenBank/DDBJ whole genome shotgun (WGS) entry which is preliminary data.</text>
</comment>
<dbReference type="PROSITE" id="PS51140">
    <property type="entry name" value="CUE"/>
    <property type="match status" value="1"/>
</dbReference>
<evidence type="ECO:0000256" key="1">
    <source>
        <dbReference type="SAM" id="MobiDB-lite"/>
    </source>
</evidence>
<dbReference type="InterPro" id="IPR052586">
    <property type="entry name" value="ASCC2"/>
</dbReference>
<dbReference type="CDD" id="cd14364">
    <property type="entry name" value="CUE_ASCC2"/>
    <property type="match status" value="1"/>
</dbReference>